<evidence type="ECO:0000256" key="4">
    <source>
        <dbReference type="ARBA" id="ARBA00012268"/>
    </source>
</evidence>
<comment type="pathway">
    <text evidence="2 14">Glycan biosynthesis; trehalose biosynthesis.</text>
</comment>
<dbReference type="InterPro" id="IPR012768">
    <property type="entry name" value="Trehalose_TreZ"/>
</dbReference>
<feature type="domain" description="Glycosyl hydrolase family 13 catalytic" evidence="18">
    <location>
        <begin position="111"/>
        <end position="450"/>
    </location>
</feature>
<evidence type="ECO:0000256" key="2">
    <source>
        <dbReference type="ARBA" id="ARBA00005199"/>
    </source>
</evidence>
<dbReference type="InterPro" id="IPR006047">
    <property type="entry name" value="GH13_cat_dom"/>
</dbReference>
<reference evidence="19 20" key="1">
    <citation type="submission" date="2016-10" db="EMBL/GenBank/DDBJ databases">
        <authorList>
            <person name="de Groot N.N."/>
        </authorList>
    </citation>
    <scope>NUCLEOTIDE SEQUENCE [LARGE SCALE GENOMIC DNA]</scope>
    <source>
        <strain evidence="19 20">DSM 16213</strain>
    </source>
</reference>
<dbReference type="GO" id="GO:0033942">
    <property type="term" value="F:4-alpha-D-(1-&gt;4)-alpha-D-glucanotrehalose trehalohydrolase activity"/>
    <property type="evidence" value="ECO:0007669"/>
    <property type="project" value="UniProtKB-EC"/>
</dbReference>
<dbReference type="Gene3D" id="2.60.40.10">
    <property type="entry name" value="Immunoglobulins"/>
    <property type="match status" value="1"/>
</dbReference>
<evidence type="ECO:0000313" key="20">
    <source>
        <dbReference type="Proteomes" id="UP000199585"/>
    </source>
</evidence>
<dbReference type="SUPFAM" id="SSF51445">
    <property type="entry name" value="(Trans)glycosidases"/>
    <property type="match status" value="1"/>
</dbReference>
<dbReference type="NCBIfam" id="TIGR02402">
    <property type="entry name" value="trehalose_TreZ"/>
    <property type="match status" value="1"/>
</dbReference>
<sequence>MPTDAPQFWGATPTGPDTWTVAIWAPQAGSTTVDLDSRRVAMSQAADGVWRAAVTAPAGTPYMFHIDDMALPDPAARQQQGDVHGPSILTRPVTPPPAWAGVAWQDAVILEIHIGTFTDDGTLAAAAQRLPDIAAMGITVVELMPIVQFAGHHGWGYDGVLPYAVHLPYGTPQDVVDFVACAHDLGIAVILDVVYNHFGPEGCYLHTACPAFFDHDRETPWGDAIDFTQVPVRDYFIGNAVMWIRDFGFDGLRFDAVHQIIDPSSPDLMTELSQTLRALDLGRPVHLVAEDERNETVHRDAGVTDASWNDDYHHIVHTLLTGEDDGYYTSYATQPMAQLALSLREGQVVQGQPREPANHDAPPRGAPTGHLTPTAFVNFNQTHDQIGNRAGAGRLITLCSPQAAQVAHAMLLTLPFVPLMFQGEDEGSATPFPFFCDFTGELAELVRAGRKEEFGDLDGVLTDPVDPAAFHDARPYARPSADADDWRALTTRLLTWRRAQVTPLLHSGWTGTTSKVIGPRAVQATWTFAAGRLHALAQLGAPLPPEQWRGADGGLTLGAPELDFAYCTWTDR</sequence>
<feature type="active site" description="Nucleophile" evidence="15">
    <location>
        <position position="255"/>
    </location>
</feature>
<dbReference type="AlphaFoldDB" id="A0A1H8EEH8"/>
<organism evidence="19 20">
    <name type="scientific">Loktanella fryxellensis</name>
    <dbReference type="NCBI Taxonomy" id="245187"/>
    <lineage>
        <taxon>Bacteria</taxon>
        <taxon>Pseudomonadati</taxon>
        <taxon>Pseudomonadota</taxon>
        <taxon>Alphaproteobacteria</taxon>
        <taxon>Rhodobacterales</taxon>
        <taxon>Roseobacteraceae</taxon>
        <taxon>Loktanella</taxon>
    </lineage>
</organism>
<dbReference type="Pfam" id="PF00128">
    <property type="entry name" value="Alpha-amylase"/>
    <property type="match status" value="1"/>
</dbReference>
<evidence type="ECO:0000256" key="8">
    <source>
        <dbReference type="ARBA" id="ARBA00023277"/>
    </source>
</evidence>
<comment type="subcellular location">
    <subcellularLocation>
        <location evidence="1 15">Cytoplasm</location>
    </subcellularLocation>
</comment>
<evidence type="ECO:0000256" key="6">
    <source>
        <dbReference type="ARBA" id="ARBA00022490"/>
    </source>
</evidence>
<feature type="site" description="Transition state stabilizer" evidence="17">
    <location>
        <position position="384"/>
    </location>
</feature>
<dbReference type="GO" id="GO:0005992">
    <property type="term" value="P:trehalose biosynthetic process"/>
    <property type="evidence" value="ECO:0007669"/>
    <property type="project" value="UniProtKB-UniRule"/>
</dbReference>
<evidence type="ECO:0000256" key="15">
    <source>
        <dbReference type="PIRSR" id="PIRSR006337-1"/>
    </source>
</evidence>
<evidence type="ECO:0000256" key="13">
    <source>
        <dbReference type="NCBIfam" id="TIGR02402"/>
    </source>
</evidence>
<feature type="binding site" evidence="16">
    <location>
        <begin position="383"/>
        <end position="388"/>
    </location>
    <ligand>
        <name>substrate</name>
    </ligand>
</feature>
<evidence type="ECO:0000256" key="17">
    <source>
        <dbReference type="PIRSR" id="PIRSR006337-3"/>
    </source>
</evidence>
<keyword evidence="20" id="KW-1185">Reference proteome</keyword>
<gene>
    <name evidence="19" type="ORF">SAMN04488003_11095</name>
</gene>
<dbReference type="Gene3D" id="3.20.20.80">
    <property type="entry name" value="Glycosidases"/>
    <property type="match status" value="1"/>
</dbReference>
<keyword evidence="8" id="KW-0119">Carbohydrate metabolism</keyword>
<dbReference type="PANTHER" id="PTHR43651">
    <property type="entry name" value="1,4-ALPHA-GLUCAN-BRANCHING ENZYME"/>
    <property type="match status" value="1"/>
</dbReference>
<dbReference type="InterPro" id="IPR013783">
    <property type="entry name" value="Ig-like_fold"/>
</dbReference>
<evidence type="ECO:0000256" key="16">
    <source>
        <dbReference type="PIRSR" id="PIRSR006337-2"/>
    </source>
</evidence>
<name>A0A1H8EEH8_9RHOB</name>
<comment type="catalytic activity">
    <reaction evidence="12 14">
        <text>hydrolysis of (1-&gt;4)-alpha-D-glucosidic linkage in 4-alpha-D-[(1-&gt;4)-alpha-D-glucanosyl]n trehalose to yield trehalose and (1-&gt;4)-alpha-D-glucan.</text>
        <dbReference type="EC" id="3.2.1.141"/>
    </reaction>
</comment>
<dbReference type="CDD" id="cd11325">
    <property type="entry name" value="AmyAc_GTHase"/>
    <property type="match status" value="1"/>
</dbReference>
<evidence type="ECO:0000256" key="9">
    <source>
        <dbReference type="ARBA" id="ARBA00023295"/>
    </source>
</evidence>
<evidence type="ECO:0000256" key="12">
    <source>
        <dbReference type="ARBA" id="ARBA00034013"/>
    </source>
</evidence>
<dbReference type="GO" id="GO:0005737">
    <property type="term" value="C:cytoplasm"/>
    <property type="evidence" value="ECO:0007669"/>
    <property type="project" value="UniProtKB-SubCell"/>
</dbReference>
<evidence type="ECO:0000256" key="5">
    <source>
        <dbReference type="ARBA" id="ARBA00015938"/>
    </source>
</evidence>
<keyword evidence="9 14" id="KW-0326">Glycosidase</keyword>
<evidence type="ECO:0000256" key="7">
    <source>
        <dbReference type="ARBA" id="ARBA00022801"/>
    </source>
</evidence>
<dbReference type="RefSeq" id="WP_177174625.1">
    <property type="nucleotide sequence ID" value="NZ_FOCI01000010.1"/>
</dbReference>
<keyword evidence="6" id="KW-0963">Cytoplasm</keyword>
<dbReference type="Gene3D" id="1.10.10.760">
    <property type="entry name" value="E-set domains of sugar-utilizing enzymes"/>
    <property type="match status" value="1"/>
</dbReference>
<feature type="active site" description="Proton donor" evidence="15">
    <location>
        <position position="290"/>
    </location>
</feature>
<proteinExistence type="inferred from homology"/>
<dbReference type="CDD" id="cd02853">
    <property type="entry name" value="E_set_MTHase_like_N"/>
    <property type="match status" value="1"/>
</dbReference>
<dbReference type="EMBL" id="FOCI01000010">
    <property type="protein sequence ID" value="SEN17981.1"/>
    <property type="molecule type" value="Genomic_DNA"/>
</dbReference>
<evidence type="ECO:0000256" key="14">
    <source>
        <dbReference type="PIRNR" id="PIRNR006337"/>
    </source>
</evidence>
<dbReference type="EC" id="3.2.1.141" evidence="4 13"/>
<dbReference type="InterPro" id="IPR044901">
    <property type="entry name" value="Trehalose_TreZ_E-set_sf"/>
</dbReference>
<dbReference type="InterPro" id="IPR014756">
    <property type="entry name" value="Ig_E-set"/>
</dbReference>
<dbReference type="Proteomes" id="UP000199585">
    <property type="component" value="Unassembled WGS sequence"/>
</dbReference>
<dbReference type="SMART" id="SM00642">
    <property type="entry name" value="Aamy"/>
    <property type="match status" value="1"/>
</dbReference>
<feature type="binding site" evidence="16">
    <location>
        <begin position="310"/>
        <end position="314"/>
    </location>
    <ligand>
        <name>substrate</name>
    </ligand>
</feature>
<dbReference type="STRING" id="245187.SAMN04488003_11095"/>
<dbReference type="PANTHER" id="PTHR43651:SF11">
    <property type="entry name" value="MALTO-OLIGOSYLTREHALOSE TREHALOHYDROLASE"/>
    <property type="match status" value="1"/>
</dbReference>
<dbReference type="UniPathway" id="UPA00299"/>
<keyword evidence="7 14" id="KW-0378">Hydrolase</keyword>
<dbReference type="SUPFAM" id="SSF81296">
    <property type="entry name" value="E set domains"/>
    <property type="match status" value="1"/>
</dbReference>
<feature type="binding site" evidence="16">
    <location>
        <begin position="253"/>
        <end position="258"/>
    </location>
    <ligand>
        <name>substrate</name>
    </ligand>
</feature>
<dbReference type="InterPro" id="IPR017853">
    <property type="entry name" value="GH"/>
</dbReference>
<comment type="similarity">
    <text evidence="3 14">Belongs to the glycosyl hydrolase 13 family.</text>
</comment>
<protein>
    <recommendedName>
        <fullName evidence="5 13">Malto-oligosyltrehalose trehalohydrolase</fullName>
        <shortName evidence="14">MTHase</shortName>
        <ecNumber evidence="4 13">3.2.1.141</ecNumber>
    </recommendedName>
    <alternativeName>
        <fullName evidence="11 14">4-alpha-D-((1-&gt;4)-alpha-D-glucano)trehalose trehalohydrolase</fullName>
    </alternativeName>
    <alternativeName>
        <fullName evidence="10 14">Maltooligosyl trehalose trehalohydrolase</fullName>
    </alternativeName>
</protein>
<accession>A0A1H8EEH8</accession>
<evidence type="ECO:0000256" key="11">
    <source>
        <dbReference type="ARBA" id="ARBA00033284"/>
    </source>
</evidence>
<evidence type="ECO:0000256" key="10">
    <source>
        <dbReference type="ARBA" id="ARBA00032057"/>
    </source>
</evidence>
<evidence type="ECO:0000313" key="19">
    <source>
        <dbReference type="EMBL" id="SEN17981.1"/>
    </source>
</evidence>
<evidence type="ECO:0000256" key="1">
    <source>
        <dbReference type="ARBA" id="ARBA00004496"/>
    </source>
</evidence>
<evidence type="ECO:0000259" key="18">
    <source>
        <dbReference type="SMART" id="SM00642"/>
    </source>
</evidence>
<dbReference type="PIRSF" id="PIRSF006337">
    <property type="entry name" value="Trehalose_TreZ"/>
    <property type="match status" value="1"/>
</dbReference>
<evidence type="ECO:0000256" key="3">
    <source>
        <dbReference type="ARBA" id="ARBA00008061"/>
    </source>
</evidence>